<evidence type="ECO:0000313" key="2">
    <source>
        <dbReference type="Proteomes" id="UP001165090"/>
    </source>
</evidence>
<keyword evidence="2" id="KW-1185">Reference proteome</keyword>
<organism evidence="1 2">
    <name type="scientific">Volvox africanus</name>
    <dbReference type="NCBI Taxonomy" id="51714"/>
    <lineage>
        <taxon>Eukaryota</taxon>
        <taxon>Viridiplantae</taxon>
        <taxon>Chlorophyta</taxon>
        <taxon>core chlorophytes</taxon>
        <taxon>Chlorophyceae</taxon>
        <taxon>CS clade</taxon>
        <taxon>Chlamydomonadales</taxon>
        <taxon>Volvocaceae</taxon>
        <taxon>Volvox</taxon>
    </lineage>
</organism>
<dbReference type="EMBL" id="BSDZ01000017">
    <property type="protein sequence ID" value="GLI64181.1"/>
    <property type="molecule type" value="Genomic_DNA"/>
</dbReference>
<protein>
    <submittedName>
        <fullName evidence="1">Uncharacterized protein</fullName>
    </submittedName>
</protein>
<gene>
    <name evidence="1" type="ORF">VaNZ11_007360</name>
</gene>
<proteinExistence type="predicted"/>
<accession>A0ABQ5S3B9</accession>
<name>A0ABQ5S3B9_9CHLO</name>
<dbReference type="Proteomes" id="UP001165090">
    <property type="component" value="Unassembled WGS sequence"/>
</dbReference>
<comment type="caution">
    <text evidence="1">The sequence shown here is derived from an EMBL/GenBank/DDBJ whole genome shotgun (WGS) entry which is preliminary data.</text>
</comment>
<reference evidence="1 2" key="1">
    <citation type="journal article" date="2023" name="IScience">
        <title>Expanded male sex-determining region conserved during the evolution of homothallism in the green alga Volvox.</title>
        <authorList>
            <person name="Yamamoto K."/>
            <person name="Matsuzaki R."/>
            <person name="Mahakham W."/>
            <person name="Heman W."/>
            <person name="Sekimoto H."/>
            <person name="Kawachi M."/>
            <person name="Minakuchi Y."/>
            <person name="Toyoda A."/>
            <person name="Nozaki H."/>
        </authorList>
    </citation>
    <scope>NUCLEOTIDE SEQUENCE [LARGE SCALE GENOMIC DNA]</scope>
    <source>
        <strain evidence="1 2">NIES-4468</strain>
    </source>
</reference>
<evidence type="ECO:0000313" key="1">
    <source>
        <dbReference type="EMBL" id="GLI64181.1"/>
    </source>
</evidence>
<sequence length="129" mass="13666">MQASKFTNAVSALSSTQFSMLAGLLIMLAKQICGNASLVWHRHQMLLWQVVPTFRTSPHQFPVQNHLAPCAMDVAGMANAAATTGATAAGTSSGLPVPPHTGHEDEVMKMMILVPKLNISADVKLSDLG</sequence>